<evidence type="ECO:0000313" key="5">
    <source>
        <dbReference type="EMBL" id="MCW9713265.1"/>
    </source>
</evidence>
<dbReference type="InterPro" id="IPR013325">
    <property type="entry name" value="RNA_pol_sigma_r2"/>
</dbReference>
<comment type="caution">
    <text evidence="5">The sequence shown here is derived from an EMBL/GenBank/DDBJ whole genome shotgun (WGS) entry which is preliminary data.</text>
</comment>
<keyword evidence="2" id="KW-0805">Transcription regulation</keyword>
<dbReference type="Gene3D" id="1.10.10.10">
    <property type="entry name" value="Winged helix-like DNA-binding domain superfamily/Winged helix DNA-binding domain"/>
    <property type="match status" value="1"/>
</dbReference>
<dbReference type="PANTHER" id="PTHR43133">
    <property type="entry name" value="RNA POLYMERASE ECF-TYPE SIGMA FACTO"/>
    <property type="match status" value="1"/>
</dbReference>
<accession>A0ABT3PZH4</accession>
<dbReference type="SUPFAM" id="SSF88946">
    <property type="entry name" value="Sigma2 domain of RNA polymerase sigma factors"/>
    <property type="match status" value="1"/>
</dbReference>
<dbReference type="InterPro" id="IPR039425">
    <property type="entry name" value="RNA_pol_sigma-70-like"/>
</dbReference>
<keyword evidence="6" id="KW-1185">Reference proteome</keyword>
<sequence length="195" mass="23624">MSFSKVDYSEIIDALQQNREGEVNELLKELTYRLRDYMRVVLDASQDDREECVQRALTIAYEQIIQGNIKDEKRIFAYLLKICRNEYFTLKKENRRLESLDNHDYEEQDNYEGHFVDPGDQVQNLMDEDRQKILEACLDNLKEEYREFIEYLMERPNISTEDASRHFGISQASMRTRKSRILERLHYCFQRKWNK</sequence>
<name>A0ABT3PZH4_9BACT</name>
<gene>
    <name evidence="5" type="ORF">LQ318_10140</name>
</gene>
<evidence type="ECO:0000256" key="4">
    <source>
        <dbReference type="ARBA" id="ARBA00023163"/>
    </source>
</evidence>
<dbReference type="SUPFAM" id="SSF88659">
    <property type="entry name" value="Sigma3 and sigma4 domains of RNA polymerase sigma factors"/>
    <property type="match status" value="1"/>
</dbReference>
<keyword evidence="4" id="KW-0804">Transcription</keyword>
<keyword evidence="3" id="KW-0731">Sigma factor</keyword>
<protein>
    <submittedName>
        <fullName evidence="5">Sigma-70 family RNA polymerase sigma factor</fullName>
    </submittedName>
</protein>
<evidence type="ECO:0000256" key="3">
    <source>
        <dbReference type="ARBA" id="ARBA00023082"/>
    </source>
</evidence>
<dbReference type="PANTHER" id="PTHR43133:SF51">
    <property type="entry name" value="RNA POLYMERASE SIGMA FACTOR"/>
    <property type="match status" value="1"/>
</dbReference>
<proteinExistence type="inferred from homology"/>
<evidence type="ECO:0000313" key="6">
    <source>
        <dbReference type="Proteomes" id="UP001207337"/>
    </source>
</evidence>
<dbReference type="Proteomes" id="UP001207337">
    <property type="component" value="Unassembled WGS sequence"/>
</dbReference>
<dbReference type="InterPro" id="IPR013324">
    <property type="entry name" value="RNA_pol_sigma_r3/r4-like"/>
</dbReference>
<organism evidence="5 6">
    <name type="scientific">Fodinibius salicampi</name>
    <dbReference type="NCBI Taxonomy" id="1920655"/>
    <lineage>
        <taxon>Bacteria</taxon>
        <taxon>Pseudomonadati</taxon>
        <taxon>Balneolota</taxon>
        <taxon>Balneolia</taxon>
        <taxon>Balneolales</taxon>
        <taxon>Balneolaceae</taxon>
        <taxon>Fodinibius</taxon>
    </lineage>
</organism>
<dbReference type="InterPro" id="IPR036388">
    <property type="entry name" value="WH-like_DNA-bd_sf"/>
</dbReference>
<evidence type="ECO:0000256" key="2">
    <source>
        <dbReference type="ARBA" id="ARBA00023015"/>
    </source>
</evidence>
<comment type="similarity">
    <text evidence="1">Belongs to the sigma-70 factor family. ECF subfamily.</text>
</comment>
<dbReference type="EMBL" id="JAJNDC010000002">
    <property type="protein sequence ID" value="MCW9713265.1"/>
    <property type="molecule type" value="Genomic_DNA"/>
</dbReference>
<dbReference type="RefSeq" id="WP_265789805.1">
    <property type="nucleotide sequence ID" value="NZ_BAABRS010000002.1"/>
</dbReference>
<reference evidence="5 6" key="1">
    <citation type="submission" date="2021-11" db="EMBL/GenBank/DDBJ databases">
        <title>Aliifidinibius sp. nov., a new bacterium isolated from saline soil.</title>
        <authorList>
            <person name="Galisteo C."/>
            <person name="De La Haba R."/>
            <person name="Sanchez-Porro C."/>
            <person name="Ventosa A."/>
        </authorList>
    </citation>
    <scope>NUCLEOTIDE SEQUENCE [LARGE SCALE GENOMIC DNA]</scope>
    <source>
        <strain evidence="5 6">KACC 190600</strain>
    </source>
</reference>
<evidence type="ECO:0000256" key="1">
    <source>
        <dbReference type="ARBA" id="ARBA00010641"/>
    </source>
</evidence>
<dbReference type="Gene3D" id="1.10.1740.10">
    <property type="match status" value="1"/>
</dbReference>